<dbReference type="Proteomes" id="UP000292372">
    <property type="component" value="Unassembled WGS sequence"/>
</dbReference>
<dbReference type="AlphaFoldDB" id="A0A4Q9FS71"/>
<accession>A0A4Q9FS71</accession>
<gene>
    <name evidence="2" type="ORF">EYD46_02275</name>
</gene>
<evidence type="ECO:0000313" key="3">
    <source>
        <dbReference type="Proteomes" id="UP000292372"/>
    </source>
</evidence>
<name>A0A4Q9FS71_9FLAO</name>
<dbReference type="OrthoDB" id="1149279at2"/>
<organism evidence="2 3">
    <name type="scientific">Hyunsoonleella pacifica</name>
    <dbReference type="NCBI Taxonomy" id="1080224"/>
    <lineage>
        <taxon>Bacteria</taxon>
        <taxon>Pseudomonadati</taxon>
        <taxon>Bacteroidota</taxon>
        <taxon>Flavobacteriia</taxon>
        <taxon>Flavobacteriales</taxon>
        <taxon>Flavobacteriaceae</taxon>
    </lineage>
</organism>
<comment type="caution">
    <text evidence="2">The sequence shown here is derived from an EMBL/GenBank/DDBJ whole genome shotgun (WGS) entry which is preliminary data.</text>
</comment>
<proteinExistence type="predicted"/>
<protein>
    <submittedName>
        <fullName evidence="2">DUF2007 domain-containing protein</fullName>
    </submittedName>
</protein>
<dbReference type="Pfam" id="PF09413">
    <property type="entry name" value="DUF2007"/>
    <property type="match status" value="1"/>
</dbReference>
<feature type="domain" description="DUF2007" evidence="1">
    <location>
        <begin position="7"/>
        <end position="68"/>
    </location>
</feature>
<keyword evidence="3" id="KW-1185">Reference proteome</keyword>
<sequence>MSNYIKIFSGSFIEVQRIFQLLEAENICAIIKDEAESGRLAGFGSAIDIQEIHVHKDEIKRVTPIIKRLTSQLEQESN</sequence>
<evidence type="ECO:0000313" key="2">
    <source>
        <dbReference type="EMBL" id="TBN18914.1"/>
    </source>
</evidence>
<reference evidence="2 3" key="1">
    <citation type="journal article" date="2015" name="Int. J. Syst. Evol. Microbiol.">
        <title>Hyunsoonleella pacifica sp. nov., isolated from seawater of South Pacific Gyre.</title>
        <authorList>
            <person name="Gao X."/>
            <person name="Zhang Z."/>
            <person name="Dai X."/>
            <person name="Zhang X.H."/>
        </authorList>
    </citation>
    <scope>NUCLEOTIDE SEQUENCE [LARGE SCALE GENOMIC DNA]</scope>
    <source>
        <strain evidence="2 3">SW033</strain>
    </source>
</reference>
<dbReference type="RefSeq" id="WP_130935429.1">
    <property type="nucleotide sequence ID" value="NZ_BMEE01000001.1"/>
</dbReference>
<dbReference type="EMBL" id="SIRS01000001">
    <property type="protein sequence ID" value="TBN18914.1"/>
    <property type="molecule type" value="Genomic_DNA"/>
</dbReference>
<dbReference type="InterPro" id="IPR018551">
    <property type="entry name" value="DUF2007"/>
</dbReference>
<evidence type="ECO:0000259" key="1">
    <source>
        <dbReference type="Pfam" id="PF09413"/>
    </source>
</evidence>